<organism evidence="1 2">
    <name type="scientific">Haloactinopolyspora alba</name>
    <dbReference type="NCBI Taxonomy" id="648780"/>
    <lineage>
        <taxon>Bacteria</taxon>
        <taxon>Bacillati</taxon>
        <taxon>Actinomycetota</taxon>
        <taxon>Actinomycetes</taxon>
        <taxon>Jiangellales</taxon>
        <taxon>Jiangellaceae</taxon>
        <taxon>Haloactinopolyspora</taxon>
    </lineage>
</organism>
<reference evidence="1 2" key="1">
    <citation type="submission" date="2018-03" db="EMBL/GenBank/DDBJ databases">
        <title>Genomic Encyclopedia of Archaeal and Bacterial Type Strains, Phase II (KMG-II): from individual species to whole genera.</title>
        <authorList>
            <person name="Goeker M."/>
        </authorList>
    </citation>
    <scope>NUCLEOTIDE SEQUENCE [LARGE SCALE GENOMIC DNA]</scope>
    <source>
        <strain evidence="1 2">DSM 45211</strain>
    </source>
</reference>
<proteinExistence type="predicted"/>
<keyword evidence="2" id="KW-1185">Reference proteome</keyword>
<gene>
    <name evidence="1" type="ORF">CLV30_109111</name>
</gene>
<dbReference type="EMBL" id="PYGE01000009">
    <property type="protein sequence ID" value="PSL02803.1"/>
    <property type="molecule type" value="Genomic_DNA"/>
</dbReference>
<dbReference type="RefSeq" id="WP_276320006.1">
    <property type="nucleotide sequence ID" value="NZ_PYGE01000009.1"/>
</dbReference>
<dbReference type="Pfam" id="PF19850">
    <property type="entry name" value="DUF6325"/>
    <property type="match status" value="1"/>
</dbReference>
<protein>
    <recommendedName>
        <fullName evidence="3">DUF1269 domain-containing protein</fullName>
    </recommendedName>
</protein>
<accession>A0A2P8DZZ8</accession>
<dbReference type="InterPro" id="IPR046288">
    <property type="entry name" value="DUF6325"/>
</dbReference>
<comment type="caution">
    <text evidence="1">The sequence shown here is derived from an EMBL/GenBank/DDBJ whole genome shotgun (WGS) entry which is preliminary data.</text>
</comment>
<name>A0A2P8DZZ8_9ACTN</name>
<sequence length="150" mass="15918">MGDHSGGLDSPPGPVELVILTFPGERVDPATVDVLRDVSGKGDVTLLDIVFVTREPNGDLQVVEFDQGSETYGFDDIDVSGKDLANDEDIAVIADVLDPGTSAALIVYERTWIRRLSEAIDRSSGEVALQVRIPAEVAGDALRAADSGPR</sequence>
<evidence type="ECO:0008006" key="3">
    <source>
        <dbReference type="Google" id="ProtNLM"/>
    </source>
</evidence>
<evidence type="ECO:0000313" key="1">
    <source>
        <dbReference type="EMBL" id="PSL02803.1"/>
    </source>
</evidence>
<dbReference type="AlphaFoldDB" id="A0A2P8DZZ8"/>
<dbReference type="Proteomes" id="UP000243528">
    <property type="component" value="Unassembled WGS sequence"/>
</dbReference>
<evidence type="ECO:0000313" key="2">
    <source>
        <dbReference type="Proteomes" id="UP000243528"/>
    </source>
</evidence>